<dbReference type="SUPFAM" id="SSF54637">
    <property type="entry name" value="Thioesterase/thiol ester dehydrase-isomerase"/>
    <property type="match status" value="2"/>
</dbReference>
<proteinExistence type="predicted"/>
<dbReference type="AlphaFoldDB" id="A0AAD7U9X1"/>
<accession>A0AAD7U9X1</accession>
<evidence type="ECO:0000313" key="3">
    <source>
        <dbReference type="EMBL" id="KAJ8600986.1"/>
    </source>
</evidence>
<dbReference type="CDD" id="cd03440">
    <property type="entry name" value="hot_dog"/>
    <property type="match status" value="1"/>
</dbReference>
<dbReference type="Gene3D" id="3.10.129.10">
    <property type="entry name" value="Hotdog Thioesterase"/>
    <property type="match status" value="2"/>
</dbReference>
<evidence type="ECO:0000259" key="2">
    <source>
        <dbReference type="Pfam" id="PF03061"/>
    </source>
</evidence>
<dbReference type="Pfam" id="PF03061">
    <property type="entry name" value="4HBT"/>
    <property type="match status" value="1"/>
</dbReference>
<sequence>MDPVERSALALRSFAHRGRIADFEHELALLKRRPRLFPDEEALYDAIESAQDDLIPEDLDAEQLPSPYGACHHLKETIHEALAFCEAEKIRDIHAKTTPFEAFTIVRAPRFAEAPVEAPPLIEAPAPVEAPPPPRPVVEAPAAMLLPHVEAPSAMLLPRVEAPAAMLLPRVEAPAAMLLPPIDDGCPLTELYQKAASCGQRWADVAEILWPRVATWAASATLEEQDQDRDRDRELAAEACFLFARALANNQNKQGHRLAMDVCVLALEWCPAHKPARRMLKRLRATDRQRTCSPPQPEDKSTAARGRGHPRIRPVVGEGELVFRVHTARFHRPVSHADTRVTVSPRLVGVGRTSFTYECDIAGSDDLLASTRGVFVRSDDEPVPLPASVAARMRERATRPSPDLDIPATTAATRDRPWTTTVRASDADALGHVNNSKWGLLVADALEAAYPDLPGPPKALSLEYVRPALPGDDLYCRAAYDATANLACLELVRRSPLPGLCVRALVQAY</sequence>
<evidence type="ECO:0000313" key="4">
    <source>
        <dbReference type="Proteomes" id="UP001230188"/>
    </source>
</evidence>
<reference evidence="3" key="1">
    <citation type="submission" date="2023-01" db="EMBL/GenBank/DDBJ databases">
        <title>Metagenome sequencing of chrysophaentin producing Chrysophaeum taylorii.</title>
        <authorList>
            <person name="Davison J."/>
            <person name="Bewley C."/>
        </authorList>
    </citation>
    <scope>NUCLEOTIDE SEQUENCE</scope>
    <source>
        <strain evidence="3">NIES-1699</strain>
    </source>
</reference>
<keyword evidence="4" id="KW-1185">Reference proteome</keyword>
<dbReference type="EMBL" id="JAQMWT010000464">
    <property type="protein sequence ID" value="KAJ8600986.1"/>
    <property type="molecule type" value="Genomic_DNA"/>
</dbReference>
<dbReference type="InterPro" id="IPR029069">
    <property type="entry name" value="HotDog_dom_sf"/>
</dbReference>
<organism evidence="3 4">
    <name type="scientific">Chrysophaeum taylorii</name>
    <dbReference type="NCBI Taxonomy" id="2483200"/>
    <lineage>
        <taxon>Eukaryota</taxon>
        <taxon>Sar</taxon>
        <taxon>Stramenopiles</taxon>
        <taxon>Ochrophyta</taxon>
        <taxon>Pelagophyceae</taxon>
        <taxon>Pelagomonadales</taxon>
        <taxon>Pelagomonadaceae</taxon>
        <taxon>Chrysophaeum</taxon>
    </lineage>
</organism>
<feature type="region of interest" description="Disordered" evidence="1">
    <location>
        <begin position="285"/>
        <end position="311"/>
    </location>
</feature>
<dbReference type="Proteomes" id="UP001230188">
    <property type="component" value="Unassembled WGS sequence"/>
</dbReference>
<protein>
    <recommendedName>
        <fullName evidence="2">Thioesterase domain-containing protein</fullName>
    </recommendedName>
</protein>
<name>A0AAD7U9X1_9STRA</name>
<feature type="domain" description="Thioesterase" evidence="2">
    <location>
        <begin position="319"/>
        <end position="366"/>
    </location>
</feature>
<gene>
    <name evidence="3" type="ORF">CTAYLR_006337</name>
</gene>
<dbReference type="InterPro" id="IPR006683">
    <property type="entry name" value="Thioestr_dom"/>
</dbReference>
<comment type="caution">
    <text evidence="3">The sequence shown here is derived from an EMBL/GenBank/DDBJ whole genome shotgun (WGS) entry which is preliminary data.</text>
</comment>
<evidence type="ECO:0000256" key="1">
    <source>
        <dbReference type="SAM" id="MobiDB-lite"/>
    </source>
</evidence>